<dbReference type="PANTHER" id="PTHR11419:SF0">
    <property type="entry name" value="INTERFERON GAMMA"/>
    <property type="match status" value="1"/>
</dbReference>
<keyword evidence="9" id="KW-0325">Glycoprotein</keyword>
<name>A0A836A816_SHEEP</name>
<dbReference type="GO" id="GO:0005125">
    <property type="term" value="F:cytokine activity"/>
    <property type="evidence" value="ECO:0007669"/>
    <property type="project" value="UniProtKB-KW"/>
</dbReference>
<proteinExistence type="inferred from homology"/>
<comment type="subunit">
    <text evidence="11">Homodimer. Interacts with IFNGR1 (via extracellular domain); this interaction promotes IFNGR1 dimerization.</text>
</comment>
<dbReference type="GO" id="GO:0006959">
    <property type="term" value="P:humoral immune response"/>
    <property type="evidence" value="ECO:0007669"/>
    <property type="project" value="TreeGrafter"/>
</dbReference>
<dbReference type="PANTHER" id="PTHR11419">
    <property type="entry name" value="INTERFERON GAMMA"/>
    <property type="match status" value="1"/>
</dbReference>
<dbReference type="Pfam" id="PF00714">
    <property type="entry name" value="IFN-gamma"/>
    <property type="match status" value="1"/>
</dbReference>
<keyword evidence="6" id="KW-0341">Growth regulation</keyword>
<sequence length="249" mass="29033">MWVSCILRSGLLFVTLSLAIAKHKQSSFAESCYPVGTLSQAVDTLYVKAASLRATIPEDRIKNIRLLKKKTKKLFMKNCRFQEQLLSFFMEDVFGQLQLQVCKETHFVEDFHSLRQKLSRCNASNPDVAKGGPLFSEILKNWKEESDKKIIQSQIVSFYFKLFENLKDNQVIQRSMDIIKQDMFQKFLNGSSEKLEDFKRLIQIPVDDLQIQRKAINELIKVMNDLSPKSNLRKRKRSQNLFRGRRASM</sequence>
<comment type="subcellular location">
    <subcellularLocation>
        <location evidence="1">Secreted</location>
    </subcellularLocation>
</comment>
<protein>
    <recommendedName>
        <fullName evidence="3">Interferon gamma</fullName>
    </recommendedName>
</protein>
<dbReference type="GO" id="GO:0005615">
    <property type="term" value="C:extracellular space"/>
    <property type="evidence" value="ECO:0007669"/>
    <property type="project" value="UniProtKB-KW"/>
</dbReference>
<gene>
    <name evidence="13" type="ORF">JEQ12_014508</name>
</gene>
<keyword evidence="7 12" id="KW-0732">Signal</keyword>
<keyword evidence="5" id="KW-0964">Secreted</keyword>
<evidence type="ECO:0000256" key="2">
    <source>
        <dbReference type="ARBA" id="ARBA00007566"/>
    </source>
</evidence>
<dbReference type="Gene3D" id="1.20.1250.10">
    <property type="match status" value="1"/>
</dbReference>
<evidence type="ECO:0000256" key="6">
    <source>
        <dbReference type="ARBA" id="ARBA00022604"/>
    </source>
</evidence>
<evidence type="ECO:0000256" key="3">
    <source>
        <dbReference type="ARBA" id="ARBA00016945"/>
    </source>
</evidence>
<accession>A0A836A816</accession>
<evidence type="ECO:0000313" key="13">
    <source>
        <dbReference type="EMBL" id="KAG5212079.1"/>
    </source>
</evidence>
<feature type="chain" id="PRO_5032787212" description="Interferon gamma" evidence="12">
    <location>
        <begin position="22"/>
        <end position="249"/>
    </location>
</feature>
<comment type="similarity">
    <text evidence="2">Belongs to the type II (or gamma) interferon family.</text>
</comment>
<evidence type="ECO:0000313" key="14">
    <source>
        <dbReference type="Proteomes" id="UP000664991"/>
    </source>
</evidence>
<evidence type="ECO:0000256" key="7">
    <source>
        <dbReference type="ARBA" id="ARBA00022729"/>
    </source>
</evidence>
<dbReference type="AlphaFoldDB" id="A0A836A816"/>
<comment type="caution">
    <text evidence="13">The sequence shown here is derived from an EMBL/GenBank/DDBJ whole genome shotgun (WGS) entry which is preliminary data.</text>
</comment>
<organism evidence="13 14">
    <name type="scientific">Ovis aries</name>
    <name type="common">Sheep</name>
    <dbReference type="NCBI Taxonomy" id="9940"/>
    <lineage>
        <taxon>Eukaryota</taxon>
        <taxon>Metazoa</taxon>
        <taxon>Chordata</taxon>
        <taxon>Craniata</taxon>
        <taxon>Vertebrata</taxon>
        <taxon>Euteleostomi</taxon>
        <taxon>Mammalia</taxon>
        <taxon>Eutheria</taxon>
        <taxon>Laurasiatheria</taxon>
        <taxon>Artiodactyla</taxon>
        <taxon>Ruminantia</taxon>
        <taxon>Pecora</taxon>
        <taxon>Bovidae</taxon>
        <taxon>Caprinae</taxon>
        <taxon>Ovis</taxon>
    </lineage>
</organism>
<reference evidence="13 14" key="1">
    <citation type="submission" date="2020-12" db="EMBL/GenBank/DDBJ databases">
        <title>De novo assembly of Tibetan sheep genome.</title>
        <authorList>
            <person name="Li X."/>
        </authorList>
    </citation>
    <scope>NUCLEOTIDE SEQUENCE [LARGE SCALE GENOMIC DNA]</scope>
    <source>
        <tissue evidence="13">Heart</tissue>
    </source>
</reference>
<feature type="signal peptide" evidence="12">
    <location>
        <begin position="1"/>
        <end position="21"/>
    </location>
</feature>
<dbReference type="GO" id="GO:0005133">
    <property type="term" value="F:type II interferon receptor binding"/>
    <property type="evidence" value="ECO:0007669"/>
    <property type="project" value="InterPro"/>
</dbReference>
<dbReference type="GO" id="GO:0002250">
    <property type="term" value="P:adaptive immune response"/>
    <property type="evidence" value="ECO:0007669"/>
    <property type="project" value="TreeGrafter"/>
</dbReference>
<dbReference type="SUPFAM" id="SSF47266">
    <property type="entry name" value="4-helical cytokines"/>
    <property type="match status" value="2"/>
</dbReference>
<evidence type="ECO:0000256" key="8">
    <source>
        <dbReference type="ARBA" id="ARBA00023118"/>
    </source>
</evidence>
<evidence type="ECO:0000256" key="12">
    <source>
        <dbReference type="SAM" id="SignalP"/>
    </source>
</evidence>
<evidence type="ECO:0000256" key="4">
    <source>
        <dbReference type="ARBA" id="ARBA00022514"/>
    </source>
</evidence>
<dbReference type="Proteomes" id="UP000664991">
    <property type="component" value="Unassembled WGS sequence"/>
</dbReference>
<evidence type="ECO:0000256" key="11">
    <source>
        <dbReference type="ARBA" id="ARBA00024373"/>
    </source>
</evidence>
<keyword evidence="8" id="KW-0051">Antiviral defense</keyword>
<dbReference type="InterPro" id="IPR009079">
    <property type="entry name" value="4_helix_cytokine-like_core"/>
</dbReference>
<keyword evidence="10" id="KW-0873">Pyrrolidone carboxylic acid</keyword>
<evidence type="ECO:0000256" key="10">
    <source>
        <dbReference type="ARBA" id="ARBA00023283"/>
    </source>
</evidence>
<evidence type="ECO:0000256" key="5">
    <source>
        <dbReference type="ARBA" id="ARBA00022525"/>
    </source>
</evidence>
<evidence type="ECO:0000256" key="1">
    <source>
        <dbReference type="ARBA" id="ARBA00004613"/>
    </source>
</evidence>
<dbReference type="InterPro" id="IPR002069">
    <property type="entry name" value="Interferon_gamma"/>
</dbReference>
<dbReference type="FunFam" id="1.20.1250.10:FF:000080">
    <property type="entry name" value="Interferon gamma"/>
    <property type="match status" value="1"/>
</dbReference>
<evidence type="ECO:0000256" key="9">
    <source>
        <dbReference type="ARBA" id="ARBA00023180"/>
    </source>
</evidence>
<dbReference type="EMBL" id="JAEMGP010000003">
    <property type="protein sequence ID" value="KAG5212079.1"/>
    <property type="molecule type" value="Genomic_DNA"/>
</dbReference>
<dbReference type="GO" id="GO:0051607">
    <property type="term" value="P:defense response to virus"/>
    <property type="evidence" value="ECO:0007669"/>
    <property type="project" value="UniProtKB-KW"/>
</dbReference>
<keyword evidence="4" id="KW-0202">Cytokine</keyword>